<evidence type="ECO:0000313" key="7">
    <source>
        <dbReference type="Proteomes" id="UP000799770"/>
    </source>
</evidence>
<dbReference type="PRINTS" id="PR00412">
    <property type="entry name" value="EPOXHYDRLASE"/>
</dbReference>
<gene>
    <name evidence="6" type="ORF">BDV96DRAFT_487654</name>
</gene>
<organism evidence="6 7">
    <name type="scientific">Lophiotrema nucula</name>
    <dbReference type="NCBI Taxonomy" id="690887"/>
    <lineage>
        <taxon>Eukaryota</taxon>
        <taxon>Fungi</taxon>
        <taxon>Dikarya</taxon>
        <taxon>Ascomycota</taxon>
        <taxon>Pezizomycotina</taxon>
        <taxon>Dothideomycetes</taxon>
        <taxon>Pleosporomycetidae</taxon>
        <taxon>Pleosporales</taxon>
        <taxon>Lophiotremataceae</taxon>
        <taxon>Lophiotrema</taxon>
    </lineage>
</organism>
<feature type="active site" description="Proton donor" evidence="4">
    <location>
        <position position="316"/>
    </location>
</feature>
<keyword evidence="7" id="KW-1185">Reference proteome</keyword>
<dbReference type="Gene3D" id="3.40.50.1820">
    <property type="entry name" value="alpha/beta hydrolase"/>
    <property type="match status" value="1"/>
</dbReference>
<feature type="active site" description="Nucleophile" evidence="4">
    <location>
        <position position="180"/>
    </location>
</feature>
<evidence type="ECO:0000256" key="1">
    <source>
        <dbReference type="ARBA" id="ARBA00010088"/>
    </source>
</evidence>
<name>A0A6A5ZI07_9PLEO</name>
<dbReference type="PANTHER" id="PTHR21661">
    <property type="entry name" value="EPOXIDE HYDROLASE 1-RELATED"/>
    <property type="match status" value="1"/>
</dbReference>
<evidence type="ECO:0000256" key="4">
    <source>
        <dbReference type="PIRSR" id="PIRSR001112-1"/>
    </source>
</evidence>
<feature type="active site" description="Proton acceptor" evidence="4">
    <location>
        <position position="372"/>
    </location>
</feature>
<comment type="similarity">
    <text evidence="1">Belongs to the peptidase S33 family.</text>
</comment>
<dbReference type="Proteomes" id="UP000799770">
    <property type="component" value="Unassembled WGS sequence"/>
</dbReference>
<dbReference type="AlphaFoldDB" id="A0A6A5ZI07"/>
<keyword evidence="3 6" id="KW-0378">Hydrolase</keyword>
<dbReference type="Pfam" id="PF06441">
    <property type="entry name" value="EHN"/>
    <property type="match status" value="1"/>
</dbReference>
<evidence type="ECO:0000256" key="2">
    <source>
        <dbReference type="ARBA" id="ARBA00022797"/>
    </source>
</evidence>
<dbReference type="PIRSF" id="PIRSF001112">
    <property type="entry name" value="Epoxide_hydrolase"/>
    <property type="match status" value="1"/>
</dbReference>
<dbReference type="GO" id="GO:0097176">
    <property type="term" value="P:epoxide metabolic process"/>
    <property type="evidence" value="ECO:0007669"/>
    <property type="project" value="TreeGrafter"/>
</dbReference>
<evidence type="ECO:0000313" key="6">
    <source>
        <dbReference type="EMBL" id="KAF2119109.1"/>
    </source>
</evidence>
<dbReference type="OrthoDB" id="7130006at2759"/>
<dbReference type="EMBL" id="ML977316">
    <property type="protein sequence ID" value="KAF2119109.1"/>
    <property type="molecule type" value="Genomic_DNA"/>
</dbReference>
<dbReference type="GO" id="GO:0004301">
    <property type="term" value="F:epoxide hydrolase activity"/>
    <property type="evidence" value="ECO:0007669"/>
    <property type="project" value="TreeGrafter"/>
</dbReference>
<dbReference type="InterPro" id="IPR000639">
    <property type="entry name" value="Epox_hydrolase-like"/>
</dbReference>
<sequence>MSDIRPFTLSVPQSALDRLQEKLELTVFPDELEDAQWDYGAPLGDVKRLVEHWRTKYDFRRHEAEINKLPNFETTIEVDGFHPIDVHFVHQKSSNPNAIPLIFVHGWPGHFLEAKKILPLLAESEKNGGPAFHVVAPSLPNFGFSGAVKKKGFGMKQYAETCHRLMLKLGYEEYVSQGGDWGTFITRAMAMLYPDSLKATHINMVACPPPGITQPIGLLTLAFKYVTGTFSAQEKAGFERTQWFQKQGSGYYHVQTTKPQTLGYSLADSPVAVLAWIYEKLHDWTDSYPWTDDEVLDWISVYWFSRSGPAASVRIYYESLKGEIASEKTYTSYIPVKLGLGYFPRELALLPKSWATRLGPIVFSSDHKSGGHFAAWENPEGIAEDMRVMFGKGGGAYAVVSGKDGY</sequence>
<dbReference type="InterPro" id="IPR029058">
    <property type="entry name" value="AB_hydrolase_fold"/>
</dbReference>
<evidence type="ECO:0000259" key="5">
    <source>
        <dbReference type="Pfam" id="PF06441"/>
    </source>
</evidence>
<dbReference type="SUPFAM" id="SSF53474">
    <property type="entry name" value="alpha/beta-Hydrolases"/>
    <property type="match status" value="1"/>
</dbReference>
<proteinExistence type="inferred from homology"/>
<evidence type="ECO:0000256" key="3">
    <source>
        <dbReference type="ARBA" id="ARBA00022801"/>
    </source>
</evidence>
<dbReference type="InterPro" id="IPR016292">
    <property type="entry name" value="Epoxide_hydrolase"/>
</dbReference>
<keyword evidence="2" id="KW-0058">Aromatic hydrocarbons catabolism</keyword>
<accession>A0A6A5ZI07</accession>
<reference evidence="6" key="1">
    <citation type="journal article" date="2020" name="Stud. Mycol.">
        <title>101 Dothideomycetes genomes: a test case for predicting lifestyles and emergence of pathogens.</title>
        <authorList>
            <person name="Haridas S."/>
            <person name="Albert R."/>
            <person name="Binder M."/>
            <person name="Bloem J."/>
            <person name="Labutti K."/>
            <person name="Salamov A."/>
            <person name="Andreopoulos B."/>
            <person name="Baker S."/>
            <person name="Barry K."/>
            <person name="Bills G."/>
            <person name="Bluhm B."/>
            <person name="Cannon C."/>
            <person name="Castanera R."/>
            <person name="Culley D."/>
            <person name="Daum C."/>
            <person name="Ezra D."/>
            <person name="Gonzalez J."/>
            <person name="Henrissat B."/>
            <person name="Kuo A."/>
            <person name="Liang C."/>
            <person name="Lipzen A."/>
            <person name="Lutzoni F."/>
            <person name="Magnuson J."/>
            <person name="Mondo S."/>
            <person name="Nolan M."/>
            <person name="Ohm R."/>
            <person name="Pangilinan J."/>
            <person name="Park H.-J."/>
            <person name="Ramirez L."/>
            <person name="Alfaro M."/>
            <person name="Sun H."/>
            <person name="Tritt A."/>
            <person name="Yoshinaga Y."/>
            <person name="Zwiers L.-H."/>
            <person name="Turgeon B."/>
            <person name="Goodwin S."/>
            <person name="Spatafora J."/>
            <person name="Crous P."/>
            <person name="Grigoriev I."/>
        </authorList>
    </citation>
    <scope>NUCLEOTIDE SEQUENCE</scope>
    <source>
        <strain evidence="6">CBS 627.86</strain>
    </source>
</reference>
<feature type="domain" description="Epoxide hydrolase N-terminal" evidence="5">
    <location>
        <begin position="4"/>
        <end position="113"/>
    </location>
</feature>
<protein>
    <submittedName>
        <fullName evidence="6">Alpha/Beta hydrolase protein</fullName>
    </submittedName>
</protein>
<dbReference type="InterPro" id="IPR010497">
    <property type="entry name" value="Epoxide_hydro_N"/>
</dbReference>
<dbReference type="PANTHER" id="PTHR21661:SF35">
    <property type="entry name" value="EPOXIDE HYDROLASE"/>
    <property type="match status" value="1"/>
</dbReference>